<dbReference type="Pfam" id="PF07859">
    <property type="entry name" value="Abhydrolase_3"/>
    <property type="match status" value="1"/>
</dbReference>
<evidence type="ECO:0000313" key="4">
    <source>
        <dbReference type="EMBL" id="KAG6462117.1"/>
    </source>
</evidence>
<keyword evidence="2" id="KW-0732">Signal</keyword>
<comment type="caution">
    <text evidence="4">The sequence shown here is derived from an EMBL/GenBank/DDBJ whole genome shotgun (WGS) entry which is preliminary data.</text>
</comment>
<name>A0A921ZQ63_MANSE</name>
<organism evidence="4 5">
    <name type="scientific">Manduca sexta</name>
    <name type="common">Tobacco hawkmoth</name>
    <name type="synonym">Tobacco hornworm</name>
    <dbReference type="NCBI Taxonomy" id="7130"/>
    <lineage>
        <taxon>Eukaryota</taxon>
        <taxon>Metazoa</taxon>
        <taxon>Ecdysozoa</taxon>
        <taxon>Arthropoda</taxon>
        <taxon>Hexapoda</taxon>
        <taxon>Insecta</taxon>
        <taxon>Pterygota</taxon>
        <taxon>Neoptera</taxon>
        <taxon>Endopterygota</taxon>
        <taxon>Lepidoptera</taxon>
        <taxon>Glossata</taxon>
        <taxon>Ditrysia</taxon>
        <taxon>Bombycoidea</taxon>
        <taxon>Sphingidae</taxon>
        <taxon>Sphinginae</taxon>
        <taxon>Sphingini</taxon>
        <taxon>Manduca</taxon>
    </lineage>
</organism>
<evidence type="ECO:0000256" key="1">
    <source>
        <dbReference type="ARBA" id="ARBA00022801"/>
    </source>
</evidence>
<evidence type="ECO:0000313" key="5">
    <source>
        <dbReference type="Proteomes" id="UP000791440"/>
    </source>
</evidence>
<keyword evidence="5" id="KW-1185">Reference proteome</keyword>
<sequence length="312" mass="35568">MLYYLVIIFLYISLQINIMAEEIDFEREYSPSRWSIRFSTPEEVIKYHIEHVTSASLAATNNIPHELDIEYGPTLGQKLDILGTDLPKDAPIFVYIHGGFWQMLSRNISRYAAEPLHHAGIKTIVVGYDLCPTVGLQQIVSEVENAAKYVFQYAENMRSRGVYFAGHSAGAHLVAKILSNASLLANTPGSNRLKGAFLVSGVYSLQELLYTTVNDALNLTDELANTLSPYFDNFAHLKDKEIRINVIAGQHDTSRFKKQSKEFYELLHNKYSLPNVNLDIKDNYDHFDIVECFSNNNNYLKMLLIQDIEKYL</sequence>
<dbReference type="AlphaFoldDB" id="A0A921ZQ63"/>
<evidence type="ECO:0000259" key="3">
    <source>
        <dbReference type="Pfam" id="PF07859"/>
    </source>
</evidence>
<protein>
    <recommendedName>
        <fullName evidence="3">Alpha/beta hydrolase fold-3 domain-containing protein</fullName>
    </recommendedName>
</protein>
<evidence type="ECO:0000256" key="2">
    <source>
        <dbReference type="SAM" id="SignalP"/>
    </source>
</evidence>
<dbReference type="InterPro" id="IPR050300">
    <property type="entry name" value="GDXG_lipolytic_enzyme"/>
</dbReference>
<dbReference type="GO" id="GO:0004061">
    <property type="term" value="F:arylformamidase activity"/>
    <property type="evidence" value="ECO:0007669"/>
    <property type="project" value="TreeGrafter"/>
</dbReference>
<feature type="signal peptide" evidence="2">
    <location>
        <begin position="1"/>
        <end position="20"/>
    </location>
</feature>
<dbReference type="Proteomes" id="UP000791440">
    <property type="component" value="Unassembled WGS sequence"/>
</dbReference>
<gene>
    <name evidence="4" type="ORF">O3G_MSEX013053</name>
</gene>
<feature type="domain" description="Alpha/beta hydrolase fold-3" evidence="3">
    <location>
        <begin position="93"/>
        <end position="208"/>
    </location>
</feature>
<proteinExistence type="predicted"/>
<dbReference type="InterPro" id="IPR029058">
    <property type="entry name" value="AB_hydrolase_fold"/>
</dbReference>
<dbReference type="InterPro" id="IPR013094">
    <property type="entry name" value="AB_hydrolase_3"/>
</dbReference>
<dbReference type="PANTHER" id="PTHR48081">
    <property type="entry name" value="AB HYDROLASE SUPERFAMILY PROTEIN C4A8.06C"/>
    <property type="match status" value="1"/>
</dbReference>
<reference evidence="4" key="1">
    <citation type="journal article" date="2016" name="Insect Biochem. Mol. Biol.">
        <title>Multifaceted biological insights from a draft genome sequence of the tobacco hornworm moth, Manduca sexta.</title>
        <authorList>
            <person name="Kanost M.R."/>
            <person name="Arrese E.L."/>
            <person name="Cao X."/>
            <person name="Chen Y.R."/>
            <person name="Chellapilla S."/>
            <person name="Goldsmith M.R."/>
            <person name="Grosse-Wilde E."/>
            <person name="Heckel D.G."/>
            <person name="Herndon N."/>
            <person name="Jiang H."/>
            <person name="Papanicolaou A."/>
            <person name="Qu J."/>
            <person name="Soulages J.L."/>
            <person name="Vogel H."/>
            <person name="Walters J."/>
            <person name="Waterhouse R.M."/>
            <person name="Ahn S.J."/>
            <person name="Almeida F.C."/>
            <person name="An C."/>
            <person name="Aqrawi P."/>
            <person name="Bretschneider A."/>
            <person name="Bryant W.B."/>
            <person name="Bucks S."/>
            <person name="Chao H."/>
            <person name="Chevignon G."/>
            <person name="Christen J.M."/>
            <person name="Clarke D.F."/>
            <person name="Dittmer N.T."/>
            <person name="Ferguson L.C.F."/>
            <person name="Garavelou S."/>
            <person name="Gordon K.H.J."/>
            <person name="Gunaratna R.T."/>
            <person name="Han Y."/>
            <person name="Hauser F."/>
            <person name="He Y."/>
            <person name="Heidel-Fischer H."/>
            <person name="Hirsh A."/>
            <person name="Hu Y."/>
            <person name="Jiang H."/>
            <person name="Kalra D."/>
            <person name="Klinner C."/>
            <person name="Konig C."/>
            <person name="Kovar C."/>
            <person name="Kroll A.R."/>
            <person name="Kuwar S.S."/>
            <person name="Lee S.L."/>
            <person name="Lehman R."/>
            <person name="Li K."/>
            <person name="Li Z."/>
            <person name="Liang H."/>
            <person name="Lovelace S."/>
            <person name="Lu Z."/>
            <person name="Mansfield J.H."/>
            <person name="McCulloch K.J."/>
            <person name="Mathew T."/>
            <person name="Morton B."/>
            <person name="Muzny D.M."/>
            <person name="Neunemann D."/>
            <person name="Ongeri F."/>
            <person name="Pauchet Y."/>
            <person name="Pu L.L."/>
            <person name="Pyrousis I."/>
            <person name="Rao X.J."/>
            <person name="Redding A."/>
            <person name="Roesel C."/>
            <person name="Sanchez-Gracia A."/>
            <person name="Schaack S."/>
            <person name="Shukla A."/>
            <person name="Tetreau G."/>
            <person name="Wang Y."/>
            <person name="Xiong G.H."/>
            <person name="Traut W."/>
            <person name="Walsh T.K."/>
            <person name="Worley K.C."/>
            <person name="Wu D."/>
            <person name="Wu W."/>
            <person name="Wu Y.Q."/>
            <person name="Zhang X."/>
            <person name="Zou Z."/>
            <person name="Zucker H."/>
            <person name="Briscoe A.D."/>
            <person name="Burmester T."/>
            <person name="Clem R.J."/>
            <person name="Feyereisen R."/>
            <person name="Grimmelikhuijzen C.J.P."/>
            <person name="Hamodrakas S.J."/>
            <person name="Hansson B.S."/>
            <person name="Huguet E."/>
            <person name="Jermiin L.S."/>
            <person name="Lan Q."/>
            <person name="Lehman H.K."/>
            <person name="Lorenzen M."/>
            <person name="Merzendorfer H."/>
            <person name="Michalopoulos I."/>
            <person name="Morton D.B."/>
            <person name="Muthukrishnan S."/>
            <person name="Oakeshott J.G."/>
            <person name="Palmer W."/>
            <person name="Park Y."/>
            <person name="Passarelli A.L."/>
            <person name="Rozas J."/>
            <person name="Schwartz L.M."/>
            <person name="Smith W."/>
            <person name="Southgate A."/>
            <person name="Vilcinskas A."/>
            <person name="Vogt R."/>
            <person name="Wang P."/>
            <person name="Werren J."/>
            <person name="Yu X.Q."/>
            <person name="Zhou J.J."/>
            <person name="Brown S.J."/>
            <person name="Scherer S.E."/>
            <person name="Richards S."/>
            <person name="Blissard G.W."/>
        </authorList>
    </citation>
    <scope>NUCLEOTIDE SEQUENCE</scope>
</reference>
<keyword evidence="1" id="KW-0378">Hydrolase</keyword>
<reference evidence="4" key="2">
    <citation type="submission" date="2020-12" db="EMBL/GenBank/DDBJ databases">
        <authorList>
            <person name="Kanost M."/>
        </authorList>
    </citation>
    <scope>NUCLEOTIDE SEQUENCE</scope>
</reference>
<dbReference type="PANTHER" id="PTHR48081:SF33">
    <property type="entry name" value="KYNURENINE FORMAMIDASE"/>
    <property type="match status" value="1"/>
</dbReference>
<dbReference type="SUPFAM" id="SSF53474">
    <property type="entry name" value="alpha/beta-Hydrolases"/>
    <property type="match status" value="1"/>
</dbReference>
<accession>A0A921ZQ63</accession>
<feature type="chain" id="PRO_5037893205" description="Alpha/beta hydrolase fold-3 domain-containing protein" evidence="2">
    <location>
        <begin position="21"/>
        <end position="312"/>
    </location>
</feature>
<dbReference type="Gene3D" id="3.40.50.1820">
    <property type="entry name" value="alpha/beta hydrolase"/>
    <property type="match status" value="1"/>
</dbReference>
<dbReference type="EMBL" id="JH668810">
    <property type="protein sequence ID" value="KAG6462117.1"/>
    <property type="molecule type" value="Genomic_DNA"/>
</dbReference>